<gene>
    <name evidence="2" type="ORF">FNV44_04060</name>
</gene>
<dbReference type="EMBL" id="VKID01000001">
    <property type="protein sequence ID" value="TRY00231.1"/>
    <property type="molecule type" value="Genomic_DNA"/>
</dbReference>
<dbReference type="InterPro" id="IPR007393">
    <property type="entry name" value="YlxR_dom"/>
</dbReference>
<dbReference type="GeneID" id="41338504"/>
<dbReference type="CDD" id="cd00279">
    <property type="entry name" value="YlxR"/>
    <property type="match status" value="1"/>
</dbReference>
<organism evidence="2 3">
    <name type="scientific">Acholeplasma laidlawii</name>
    <dbReference type="NCBI Taxonomy" id="2148"/>
    <lineage>
        <taxon>Bacteria</taxon>
        <taxon>Bacillati</taxon>
        <taxon>Mycoplasmatota</taxon>
        <taxon>Mollicutes</taxon>
        <taxon>Acholeplasmatales</taxon>
        <taxon>Acholeplasmataceae</taxon>
        <taxon>Acholeplasma</taxon>
    </lineage>
</organism>
<protein>
    <submittedName>
        <fullName evidence="2">YlxR family protein</fullName>
    </submittedName>
</protein>
<dbReference type="NCBIfam" id="NF047356">
    <property type="entry name" value="RNA_bind_RnpM"/>
    <property type="match status" value="1"/>
</dbReference>
<proteinExistence type="predicted"/>
<dbReference type="RefSeq" id="WP_012242271.1">
    <property type="nucleotide sequence ID" value="NZ_CP103951.1"/>
</dbReference>
<sequence>MKTVKKIPMRTCVVTKTVHPKKDLVRIVANKEGLVFVDTKGKANGRGAYIHLSVENIELAKKSKALDRKLEVTIPDSVYEDLAKLL</sequence>
<name>A0A553IJ36_ACHLA</name>
<evidence type="ECO:0000259" key="1">
    <source>
        <dbReference type="Pfam" id="PF04296"/>
    </source>
</evidence>
<reference evidence="2 3" key="1">
    <citation type="submission" date="2019-07" db="EMBL/GenBank/DDBJ databases">
        <title>Genome sequence of Acholeplasma laidlawii strain with increased resistance to erythromycin.</title>
        <authorList>
            <person name="Medvedeva E.S."/>
            <person name="Baranova N.B."/>
            <person name="Siniagina M.N."/>
            <person name="Mouzykantov A."/>
            <person name="Chernova O.A."/>
            <person name="Chernov V.M."/>
        </authorList>
    </citation>
    <scope>NUCLEOTIDE SEQUENCE [LARGE SCALE GENOMIC DNA]</scope>
    <source>
        <strain evidence="2 3">PG8REry</strain>
    </source>
</reference>
<dbReference type="InterPro" id="IPR035931">
    <property type="entry name" value="YlxR-like_sf"/>
</dbReference>
<comment type="caution">
    <text evidence="2">The sequence shown here is derived from an EMBL/GenBank/DDBJ whole genome shotgun (WGS) entry which is preliminary data.</text>
</comment>
<feature type="domain" description="YlxR" evidence="1">
    <location>
        <begin position="10"/>
        <end position="83"/>
    </location>
</feature>
<dbReference type="InterPro" id="IPR037465">
    <property type="entry name" value="YlxR"/>
</dbReference>
<dbReference type="PANTHER" id="PTHR34215">
    <property type="entry name" value="BLL0784 PROTEIN"/>
    <property type="match status" value="1"/>
</dbReference>
<dbReference type="AlphaFoldDB" id="A0A553IJ36"/>
<dbReference type="SUPFAM" id="SSF64376">
    <property type="entry name" value="YlxR-like"/>
    <property type="match status" value="1"/>
</dbReference>
<dbReference type="Proteomes" id="UP000315938">
    <property type="component" value="Unassembled WGS sequence"/>
</dbReference>
<dbReference type="Gene3D" id="3.30.1230.10">
    <property type="entry name" value="YlxR-like"/>
    <property type="match status" value="1"/>
</dbReference>
<evidence type="ECO:0000313" key="2">
    <source>
        <dbReference type="EMBL" id="TRY00231.1"/>
    </source>
</evidence>
<dbReference type="PANTHER" id="PTHR34215:SF1">
    <property type="entry name" value="YLXR DOMAIN-CONTAINING PROTEIN"/>
    <property type="match status" value="1"/>
</dbReference>
<dbReference type="Pfam" id="PF04296">
    <property type="entry name" value="YlxR"/>
    <property type="match status" value="1"/>
</dbReference>
<dbReference type="OMA" id="CVGCQEM"/>
<accession>A0A553IJ36</accession>
<evidence type="ECO:0000313" key="3">
    <source>
        <dbReference type="Proteomes" id="UP000315938"/>
    </source>
</evidence>